<dbReference type="Proteomes" id="UP000002215">
    <property type="component" value="Chromosome"/>
</dbReference>
<evidence type="ECO:0000313" key="1">
    <source>
        <dbReference type="EMBL" id="ACU59077.1"/>
    </source>
</evidence>
<dbReference type="EMBL" id="CP001699">
    <property type="protein sequence ID" value="ACU59077.1"/>
    <property type="molecule type" value="Genomic_DNA"/>
</dbReference>
<accession>A0A979GN06</accession>
<sequence length="37" mass="4195">MTTLSNHILIKTKFFTLDAETAYSINILNKIILPVNC</sequence>
<protein>
    <submittedName>
        <fullName evidence="1">Uncharacterized protein</fullName>
    </submittedName>
</protein>
<evidence type="ECO:0000313" key="2">
    <source>
        <dbReference type="Proteomes" id="UP000002215"/>
    </source>
</evidence>
<reference evidence="1 2" key="2">
    <citation type="journal article" date="2010" name="Stand. Genomic Sci.">
        <title>Complete genome sequence of Chitinophaga pinensis type strain (UQM 2034).</title>
        <authorList>
            <person name="Glavina Del Rio T."/>
            <person name="Abt B."/>
            <person name="Spring S."/>
            <person name="Lapidus A."/>
            <person name="Nolan M."/>
            <person name="Tice H."/>
            <person name="Copeland A."/>
            <person name="Cheng J.F."/>
            <person name="Chen F."/>
            <person name="Bruce D."/>
            <person name="Goodwin L."/>
            <person name="Pitluck S."/>
            <person name="Ivanova N."/>
            <person name="Mavromatis K."/>
            <person name="Mikhailova N."/>
            <person name="Pati A."/>
            <person name="Chen A."/>
            <person name="Palaniappan K."/>
            <person name="Land M."/>
            <person name="Hauser L."/>
            <person name="Chang Y.J."/>
            <person name="Jeffries C.D."/>
            <person name="Chain P."/>
            <person name="Saunders E."/>
            <person name="Detter J.C."/>
            <person name="Brettin T."/>
            <person name="Rohde M."/>
            <person name="Goker M."/>
            <person name="Bristow J."/>
            <person name="Eisen J.A."/>
            <person name="Markowitz V."/>
            <person name="Hugenholtz P."/>
            <person name="Kyrpides N.C."/>
            <person name="Klenk H.P."/>
            <person name="Lucas S."/>
        </authorList>
    </citation>
    <scope>NUCLEOTIDE SEQUENCE [LARGE SCALE GENOMIC DNA]</scope>
    <source>
        <strain evidence="2">ATCC 43595 / DSM 2588 / LMG 13176 / NBRC 15968 / NCIMB 11800 / UQM 2034</strain>
    </source>
</reference>
<dbReference type="AlphaFoldDB" id="A0A979GN06"/>
<dbReference type="KEGG" id="cpi:Cpin_1581"/>
<name>A0A979GN06_CHIPD</name>
<organism evidence="1 2">
    <name type="scientific">Chitinophaga pinensis (strain ATCC 43595 / DSM 2588 / LMG 13176 / NBRC 15968 / NCIMB 11800 / UQM 2034)</name>
    <dbReference type="NCBI Taxonomy" id="485918"/>
    <lineage>
        <taxon>Bacteria</taxon>
        <taxon>Pseudomonadati</taxon>
        <taxon>Bacteroidota</taxon>
        <taxon>Chitinophagia</taxon>
        <taxon>Chitinophagales</taxon>
        <taxon>Chitinophagaceae</taxon>
        <taxon>Chitinophaga</taxon>
    </lineage>
</organism>
<gene>
    <name evidence="1" type="ordered locus">Cpin_1581</name>
</gene>
<proteinExistence type="predicted"/>
<reference evidence="2" key="1">
    <citation type="submission" date="2009-08" db="EMBL/GenBank/DDBJ databases">
        <title>The complete genome of Chitinophaga pinensis DSM 2588.</title>
        <authorList>
            <consortium name="US DOE Joint Genome Institute (JGI-PGF)"/>
            <person name="Lucas S."/>
            <person name="Copeland A."/>
            <person name="Lapidus A."/>
            <person name="Glavina del Rio T."/>
            <person name="Dalin E."/>
            <person name="Tice H."/>
            <person name="Bruce D."/>
            <person name="Goodwin L."/>
            <person name="Pitluck S."/>
            <person name="Kyrpides N."/>
            <person name="Mavromatis K."/>
            <person name="Ivanova N."/>
            <person name="Mikhailova N."/>
            <person name="Sims D."/>
            <person name="Meinche L."/>
            <person name="Brettin T."/>
            <person name="Detter J.C."/>
            <person name="Han C."/>
            <person name="Larimer F."/>
            <person name="Land M."/>
            <person name="Hauser L."/>
            <person name="Markowitz V."/>
            <person name="Cheng J.-F."/>
            <person name="Hugenholtz P."/>
            <person name="Woyke T."/>
            <person name="Wu D."/>
            <person name="Spring S."/>
            <person name="Klenk H.-P."/>
            <person name="Eisen J.A."/>
        </authorList>
    </citation>
    <scope>NUCLEOTIDE SEQUENCE [LARGE SCALE GENOMIC DNA]</scope>
    <source>
        <strain evidence="2">ATCC 43595 / DSM 2588 / LMG 13176 / NBRC 15968 / NCIMB 11800 / UQM 2034</strain>
    </source>
</reference>